<evidence type="ECO:0000313" key="3">
    <source>
        <dbReference type="Proteomes" id="UP000285310"/>
    </source>
</evidence>
<dbReference type="InParanoid" id="A0A423PPR8"/>
<dbReference type="RefSeq" id="WP_184999824.1">
    <property type="nucleotide sequence ID" value="NZ_AYKG01000025.1"/>
</dbReference>
<dbReference type="InterPro" id="IPR027785">
    <property type="entry name" value="UvrD-like_helicase_C"/>
</dbReference>
<evidence type="ECO:0000313" key="2">
    <source>
        <dbReference type="EMBL" id="ROO27583.1"/>
    </source>
</evidence>
<sequence>MAQLISRHTHGALRFDSVLRFKGGQAPAVILIDVEAAVWAHGTTTPVLYCGMTRASLRLDLFVAADSPIAGPLRRAEPVDALIDSA</sequence>
<accession>A0A423PPR8</accession>
<protein>
    <recommendedName>
        <fullName evidence="1">UvrD-like helicase C-terminal domain-containing protein</fullName>
    </recommendedName>
</protein>
<dbReference type="Proteomes" id="UP000285310">
    <property type="component" value="Unassembled WGS sequence"/>
</dbReference>
<organism evidence="2 3">
    <name type="scientific">Salinisphaera japonica YTM-1</name>
    <dbReference type="NCBI Taxonomy" id="1209778"/>
    <lineage>
        <taxon>Bacteria</taxon>
        <taxon>Pseudomonadati</taxon>
        <taxon>Pseudomonadota</taxon>
        <taxon>Gammaproteobacteria</taxon>
        <taxon>Salinisphaerales</taxon>
        <taxon>Salinisphaeraceae</taxon>
        <taxon>Salinisphaera</taxon>
    </lineage>
</organism>
<gene>
    <name evidence="2" type="ORF">SAJA_09100</name>
</gene>
<name>A0A423PPR8_9GAMM</name>
<proteinExistence type="predicted"/>
<comment type="caution">
    <text evidence="2">The sequence shown here is derived from an EMBL/GenBank/DDBJ whole genome shotgun (WGS) entry which is preliminary data.</text>
</comment>
<dbReference type="Pfam" id="PF13538">
    <property type="entry name" value="UvrD_C_2"/>
    <property type="match status" value="1"/>
</dbReference>
<keyword evidence="3" id="KW-1185">Reference proteome</keyword>
<reference evidence="2 3" key="1">
    <citation type="submission" date="2013-10" db="EMBL/GenBank/DDBJ databases">
        <title>Salinisphaera japonica YTM-1 Genome Sequencing.</title>
        <authorList>
            <person name="Lai Q."/>
            <person name="Li C."/>
            <person name="Shao Z."/>
        </authorList>
    </citation>
    <scope>NUCLEOTIDE SEQUENCE [LARGE SCALE GENOMIC DNA]</scope>
    <source>
        <strain evidence="2 3">YTM-1</strain>
    </source>
</reference>
<dbReference type="EMBL" id="AYKG01000025">
    <property type="protein sequence ID" value="ROO27583.1"/>
    <property type="molecule type" value="Genomic_DNA"/>
</dbReference>
<evidence type="ECO:0000259" key="1">
    <source>
        <dbReference type="Pfam" id="PF13538"/>
    </source>
</evidence>
<feature type="domain" description="UvrD-like helicase C-terminal" evidence="1">
    <location>
        <begin position="14"/>
        <end position="59"/>
    </location>
</feature>
<dbReference type="AlphaFoldDB" id="A0A423PPR8"/>